<dbReference type="EMBL" id="GL732532">
    <property type="protein sequence ID" value="EFX85173.1"/>
    <property type="molecule type" value="Genomic_DNA"/>
</dbReference>
<dbReference type="InParanoid" id="E9G5A4"/>
<dbReference type="KEGG" id="dpx:DAPPUDRAFT_300205"/>
<protein>
    <submittedName>
        <fullName evidence="1">Uncharacterized protein</fullName>
    </submittedName>
</protein>
<gene>
    <name evidence="1" type="ORF">DAPPUDRAFT_300205</name>
</gene>
<organism evidence="1 2">
    <name type="scientific">Daphnia pulex</name>
    <name type="common">Water flea</name>
    <dbReference type="NCBI Taxonomy" id="6669"/>
    <lineage>
        <taxon>Eukaryota</taxon>
        <taxon>Metazoa</taxon>
        <taxon>Ecdysozoa</taxon>
        <taxon>Arthropoda</taxon>
        <taxon>Crustacea</taxon>
        <taxon>Branchiopoda</taxon>
        <taxon>Diplostraca</taxon>
        <taxon>Cladocera</taxon>
        <taxon>Anomopoda</taxon>
        <taxon>Daphniidae</taxon>
        <taxon>Daphnia</taxon>
    </lineage>
</organism>
<name>E9G5A4_DAPPU</name>
<evidence type="ECO:0000313" key="1">
    <source>
        <dbReference type="EMBL" id="EFX85173.1"/>
    </source>
</evidence>
<reference evidence="1 2" key="1">
    <citation type="journal article" date="2011" name="Science">
        <title>The ecoresponsive genome of Daphnia pulex.</title>
        <authorList>
            <person name="Colbourne J.K."/>
            <person name="Pfrender M.E."/>
            <person name="Gilbert D."/>
            <person name="Thomas W.K."/>
            <person name="Tucker A."/>
            <person name="Oakley T.H."/>
            <person name="Tokishita S."/>
            <person name="Aerts A."/>
            <person name="Arnold G.J."/>
            <person name="Basu M.K."/>
            <person name="Bauer D.J."/>
            <person name="Caceres C.E."/>
            <person name="Carmel L."/>
            <person name="Casola C."/>
            <person name="Choi J.H."/>
            <person name="Detter J.C."/>
            <person name="Dong Q."/>
            <person name="Dusheyko S."/>
            <person name="Eads B.D."/>
            <person name="Frohlich T."/>
            <person name="Geiler-Samerotte K.A."/>
            <person name="Gerlach D."/>
            <person name="Hatcher P."/>
            <person name="Jogdeo S."/>
            <person name="Krijgsveld J."/>
            <person name="Kriventseva E.V."/>
            <person name="Kultz D."/>
            <person name="Laforsch C."/>
            <person name="Lindquist E."/>
            <person name="Lopez J."/>
            <person name="Manak J.R."/>
            <person name="Muller J."/>
            <person name="Pangilinan J."/>
            <person name="Patwardhan R.P."/>
            <person name="Pitluck S."/>
            <person name="Pritham E.J."/>
            <person name="Rechtsteiner A."/>
            <person name="Rho M."/>
            <person name="Rogozin I.B."/>
            <person name="Sakarya O."/>
            <person name="Salamov A."/>
            <person name="Schaack S."/>
            <person name="Shapiro H."/>
            <person name="Shiga Y."/>
            <person name="Skalitzky C."/>
            <person name="Smith Z."/>
            <person name="Souvorov A."/>
            <person name="Sung W."/>
            <person name="Tang Z."/>
            <person name="Tsuchiya D."/>
            <person name="Tu H."/>
            <person name="Vos H."/>
            <person name="Wang M."/>
            <person name="Wolf Y.I."/>
            <person name="Yamagata H."/>
            <person name="Yamada T."/>
            <person name="Ye Y."/>
            <person name="Shaw J.R."/>
            <person name="Andrews J."/>
            <person name="Crease T.J."/>
            <person name="Tang H."/>
            <person name="Lucas S.M."/>
            <person name="Robertson H.M."/>
            <person name="Bork P."/>
            <person name="Koonin E.V."/>
            <person name="Zdobnov E.M."/>
            <person name="Grigoriev I.V."/>
            <person name="Lynch M."/>
            <person name="Boore J.L."/>
        </authorList>
    </citation>
    <scope>NUCLEOTIDE SEQUENCE [LARGE SCALE GENOMIC DNA]</scope>
</reference>
<dbReference type="Proteomes" id="UP000000305">
    <property type="component" value="Unassembled WGS sequence"/>
</dbReference>
<proteinExistence type="predicted"/>
<dbReference type="AlphaFoldDB" id="E9G5A4"/>
<accession>E9G5A4</accession>
<dbReference type="HOGENOM" id="CLU_2401841_0_0_1"/>
<sequence length="93" mass="10697">MRWPSRQRIHHSSRAVKPEKMRAHFKRFKIHWNFLSQGNPKEKMSNKLTISSACTAAAGLIYLKQMYTSTCVRLPGAPGFNVPFGPSCRLMIY</sequence>
<evidence type="ECO:0000313" key="2">
    <source>
        <dbReference type="Proteomes" id="UP000000305"/>
    </source>
</evidence>
<keyword evidence="2" id="KW-1185">Reference proteome</keyword>